<accession>A0A0F9I3J7</accession>
<gene>
    <name evidence="2" type="ORF">LCGC14_1708360</name>
</gene>
<evidence type="ECO:0000256" key="1">
    <source>
        <dbReference type="SAM" id="Coils"/>
    </source>
</evidence>
<dbReference type="EMBL" id="LAZR01015201">
    <property type="protein sequence ID" value="KKM14219.1"/>
    <property type="molecule type" value="Genomic_DNA"/>
</dbReference>
<name>A0A0F9I3J7_9ZZZZ</name>
<protein>
    <submittedName>
        <fullName evidence="2">Uncharacterized protein</fullName>
    </submittedName>
</protein>
<reference evidence="2" key="1">
    <citation type="journal article" date="2015" name="Nature">
        <title>Complex archaea that bridge the gap between prokaryotes and eukaryotes.</title>
        <authorList>
            <person name="Spang A."/>
            <person name="Saw J.H."/>
            <person name="Jorgensen S.L."/>
            <person name="Zaremba-Niedzwiedzka K."/>
            <person name="Martijn J."/>
            <person name="Lind A.E."/>
            <person name="van Eijk R."/>
            <person name="Schleper C."/>
            <person name="Guy L."/>
            <person name="Ettema T.J."/>
        </authorList>
    </citation>
    <scope>NUCLEOTIDE SEQUENCE</scope>
</reference>
<evidence type="ECO:0000313" key="2">
    <source>
        <dbReference type="EMBL" id="KKM14219.1"/>
    </source>
</evidence>
<proteinExistence type="predicted"/>
<comment type="caution">
    <text evidence="2">The sequence shown here is derived from an EMBL/GenBank/DDBJ whole genome shotgun (WGS) entry which is preliminary data.</text>
</comment>
<dbReference type="AlphaFoldDB" id="A0A0F9I3J7"/>
<organism evidence="2">
    <name type="scientific">marine sediment metagenome</name>
    <dbReference type="NCBI Taxonomy" id="412755"/>
    <lineage>
        <taxon>unclassified sequences</taxon>
        <taxon>metagenomes</taxon>
        <taxon>ecological metagenomes</taxon>
    </lineage>
</organism>
<keyword evidence="1" id="KW-0175">Coiled coil</keyword>
<sequence length="55" mass="6432">MTRAEIQQQVDALAQQYLDRLRVAHEKRQAELQAQIDECERQRALIAKRLAILDS</sequence>
<feature type="coiled-coil region" evidence="1">
    <location>
        <begin position="22"/>
        <end position="49"/>
    </location>
</feature>